<dbReference type="EMBL" id="UOEW01000074">
    <property type="protein sequence ID" value="VAW34565.1"/>
    <property type="molecule type" value="Genomic_DNA"/>
</dbReference>
<evidence type="ECO:0000313" key="2">
    <source>
        <dbReference type="EMBL" id="VAW34565.1"/>
    </source>
</evidence>
<protein>
    <recommendedName>
        <fullName evidence="3">Prepilin peptidase</fullName>
    </recommendedName>
</protein>
<feature type="transmembrane region" description="Helical" evidence="1">
    <location>
        <begin position="39"/>
        <end position="61"/>
    </location>
</feature>
<dbReference type="GO" id="GO:0005886">
    <property type="term" value="C:plasma membrane"/>
    <property type="evidence" value="ECO:0007669"/>
    <property type="project" value="TreeGrafter"/>
</dbReference>
<dbReference type="InterPro" id="IPR050882">
    <property type="entry name" value="Prepilin_peptidase/N-MTase"/>
</dbReference>
<keyword evidence="1" id="KW-1133">Transmembrane helix</keyword>
<dbReference type="AlphaFoldDB" id="A0A3B0UTV4"/>
<dbReference type="GO" id="GO:0004190">
    <property type="term" value="F:aspartic-type endopeptidase activity"/>
    <property type="evidence" value="ECO:0007669"/>
    <property type="project" value="TreeGrafter"/>
</dbReference>
<dbReference type="PANTHER" id="PTHR30487:SF0">
    <property type="entry name" value="PREPILIN LEADER PEPTIDASE_N-METHYLTRANSFERASE-RELATED"/>
    <property type="match status" value="1"/>
</dbReference>
<dbReference type="GO" id="GO:0006465">
    <property type="term" value="P:signal peptide processing"/>
    <property type="evidence" value="ECO:0007669"/>
    <property type="project" value="TreeGrafter"/>
</dbReference>
<keyword evidence="1" id="KW-0472">Membrane</keyword>
<gene>
    <name evidence="2" type="ORF">MNBD_GAMMA01-1219</name>
</gene>
<feature type="non-terminal residue" evidence="2">
    <location>
        <position position="1"/>
    </location>
</feature>
<proteinExistence type="predicted"/>
<evidence type="ECO:0000256" key="1">
    <source>
        <dbReference type="SAM" id="Phobius"/>
    </source>
</evidence>
<sequence length="67" mass="7481">FGMQSVMVIIIMSSFAGAVIGSIFLFLNKNKTNKQIPFGPYLAIGIWLSMLYGQNIINWYLDFSGLS</sequence>
<accession>A0A3B0UTV4</accession>
<name>A0A3B0UTV4_9ZZZZ</name>
<evidence type="ECO:0008006" key="3">
    <source>
        <dbReference type="Google" id="ProtNLM"/>
    </source>
</evidence>
<feature type="transmembrane region" description="Helical" evidence="1">
    <location>
        <begin position="6"/>
        <end position="27"/>
    </location>
</feature>
<reference evidence="2" key="1">
    <citation type="submission" date="2018-06" db="EMBL/GenBank/DDBJ databases">
        <authorList>
            <person name="Zhirakovskaya E."/>
        </authorList>
    </citation>
    <scope>NUCLEOTIDE SEQUENCE</scope>
</reference>
<dbReference type="PANTHER" id="PTHR30487">
    <property type="entry name" value="TYPE 4 PREPILIN-LIKE PROTEINS LEADER PEPTIDE-PROCESSING ENZYME"/>
    <property type="match status" value="1"/>
</dbReference>
<keyword evidence="1" id="KW-0812">Transmembrane</keyword>
<organism evidence="2">
    <name type="scientific">hydrothermal vent metagenome</name>
    <dbReference type="NCBI Taxonomy" id="652676"/>
    <lineage>
        <taxon>unclassified sequences</taxon>
        <taxon>metagenomes</taxon>
        <taxon>ecological metagenomes</taxon>
    </lineage>
</organism>